<protein>
    <submittedName>
        <fullName evidence="1">Uncharacterized protein</fullName>
    </submittedName>
</protein>
<proteinExistence type="predicted"/>
<dbReference type="Proteomes" id="UP000283269">
    <property type="component" value="Unassembled WGS sequence"/>
</dbReference>
<name>A0A409XD84_PSICY</name>
<dbReference type="AlphaFoldDB" id="A0A409XD84"/>
<accession>A0A409XD84</accession>
<evidence type="ECO:0000313" key="2">
    <source>
        <dbReference type="Proteomes" id="UP000283269"/>
    </source>
</evidence>
<gene>
    <name evidence="1" type="ORF">CVT25_010260</name>
</gene>
<dbReference type="InParanoid" id="A0A409XD84"/>
<sequence>MSQSYPAILKVDERRIQIRSIFPDTKQDKKLENKTITSDVNVGVRALIDGAATARADAGGGGGDCASDVDDDGVRALARARVDAGAGVSERGDAGKAGGCTCYGAGTGAGPASAFRCRRATPSRSSFSTFCSNSNNIGDGITSGNRISLIVIVITIVIVARLFLLRPDPAEVGGGGDGGEDARTRAGSLEADVEVTSPLVLMSVSAKEIQGVEVAVDEEAAAAEVATDVDAARALTSQITNEKRVRVQKITQRLEEKTKNENESTKA</sequence>
<dbReference type="EMBL" id="NHYD01002053">
    <property type="protein sequence ID" value="PPQ88674.1"/>
    <property type="molecule type" value="Genomic_DNA"/>
</dbReference>
<organism evidence="1 2">
    <name type="scientific">Psilocybe cyanescens</name>
    <dbReference type="NCBI Taxonomy" id="93625"/>
    <lineage>
        <taxon>Eukaryota</taxon>
        <taxon>Fungi</taxon>
        <taxon>Dikarya</taxon>
        <taxon>Basidiomycota</taxon>
        <taxon>Agaricomycotina</taxon>
        <taxon>Agaricomycetes</taxon>
        <taxon>Agaricomycetidae</taxon>
        <taxon>Agaricales</taxon>
        <taxon>Agaricineae</taxon>
        <taxon>Strophariaceae</taxon>
        <taxon>Psilocybe</taxon>
    </lineage>
</organism>
<keyword evidence="2" id="KW-1185">Reference proteome</keyword>
<evidence type="ECO:0000313" key="1">
    <source>
        <dbReference type="EMBL" id="PPQ88674.1"/>
    </source>
</evidence>
<comment type="caution">
    <text evidence="1">The sequence shown here is derived from an EMBL/GenBank/DDBJ whole genome shotgun (WGS) entry which is preliminary data.</text>
</comment>
<reference evidence="1 2" key="1">
    <citation type="journal article" date="2018" name="Evol. Lett.">
        <title>Horizontal gene cluster transfer increased hallucinogenic mushroom diversity.</title>
        <authorList>
            <person name="Reynolds H.T."/>
            <person name="Vijayakumar V."/>
            <person name="Gluck-Thaler E."/>
            <person name="Korotkin H.B."/>
            <person name="Matheny P.B."/>
            <person name="Slot J.C."/>
        </authorList>
    </citation>
    <scope>NUCLEOTIDE SEQUENCE [LARGE SCALE GENOMIC DNA]</scope>
    <source>
        <strain evidence="1 2">2631</strain>
    </source>
</reference>